<comment type="catalytic activity">
    <reaction evidence="9 10">
        <text>tRNA(Arg) + L-arginine + ATP = L-arginyl-tRNA(Arg) + AMP + diphosphate</text>
        <dbReference type="Rhea" id="RHEA:20301"/>
        <dbReference type="Rhea" id="RHEA-COMP:9658"/>
        <dbReference type="Rhea" id="RHEA-COMP:9673"/>
        <dbReference type="ChEBI" id="CHEBI:30616"/>
        <dbReference type="ChEBI" id="CHEBI:32682"/>
        <dbReference type="ChEBI" id="CHEBI:33019"/>
        <dbReference type="ChEBI" id="CHEBI:78442"/>
        <dbReference type="ChEBI" id="CHEBI:78513"/>
        <dbReference type="ChEBI" id="CHEBI:456215"/>
        <dbReference type="EC" id="6.1.1.19"/>
    </reaction>
</comment>
<evidence type="ECO:0000256" key="4">
    <source>
        <dbReference type="ARBA" id="ARBA00022598"/>
    </source>
</evidence>
<dbReference type="InterPro" id="IPR035684">
    <property type="entry name" value="ArgRS_core"/>
</dbReference>
<dbReference type="FunFam" id="1.10.730.10:FF:000008">
    <property type="entry name" value="Arginine--tRNA ligase"/>
    <property type="match status" value="1"/>
</dbReference>
<dbReference type="InterPro" id="IPR009080">
    <property type="entry name" value="tRNAsynth_Ia_anticodon-bd"/>
</dbReference>
<feature type="short sequence motif" description="'HIGH' region" evidence="10">
    <location>
        <begin position="131"/>
        <end position="141"/>
    </location>
</feature>
<dbReference type="PRINTS" id="PR01038">
    <property type="entry name" value="TRNASYNTHARG"/>
</dbReference>
<dbReference type="EMBL" id="LDTB01000064">
    <property type="protein sequence ID" value="KTT69629.1"/>
    <property type="molecule type" value="Genomic_DNA"/>
</dbReference>
<dbReference type="InterPro" id="IPR001412">
    <property type="entry name" value="aa-tRNA-synth_I_CS"/>
</dbReference>
<proteinExistence type="inferred from homology"/>
<dbReference type="PANTHER" id="PTHR11956:SF5">
    <property type="entry name" value="ARGININE--TRNA LIGASE, CYTOPLASMIC"/>
    <property type="match status" value="1"/>
</dbReference>
<dbReference type="PANTHER" id="PTHR11956">
    <property type="entry name" value="ARGINYL-TRNA SYNTHETASE"/>
    <property type="match status" value="1"/>
</dbReference>
<evidence type="ECO:0000313" key="15">
    <source>
        <dbReference type="Proteomes" id="UP000074310"/>
    </source>
</evidence>
<dbReference type="SUPFAM" id="SSF55190">
    <property type="entry name" value="Arginyl-tRNA synthetase (ArgRS), N-terminal 'additional' domain"/>
    <property type="match status" value="1"/>
</dbReference>
<evidence type="ECO:0000313" key="14">
    <source>
        <dbReference type="EMBL" id="KTT69629.1"/>
    </source>
</evidence>
<dbReference type="InterPro" id="IPR005148">
    <property type="entry name" value="Arg-tRNA-synth_N"/>
</dbReference>
<protein>
    <recommendedName>
        <fullName evidence="10">Arginine--tRNA ligase</fullName>
        <ecNumber evidence="10">6.1.1.19</ecNumber>
    </recommendedName>
    <alternativeName>
        <fullName evidence="10">Arginyl-tRNA synthetase</fullName>
        <shortName evidence="10">ArgRS</shortName>
    </alternativeName>
</protein>
<dbReference type="HAMAP" id="MF_00123">
    <property type="entry name" value="Arg_tRNA_synth"/>
    <property type="match status" value="1"/>
</dbReference>
<dbReference type="PATRIC" id="fig|869719.3.peg.2902"/>
<dbReference type="CDD" id="cd00671">
    <property type="entry name" value="ArgRS_core"/>
    <property type="match status" value="1"/>
</dbReference>
<dbReference type="SUPFAM" id="SSF47323">
    <property type="entry name" value="Anticodon-binding domain of a subclass of class I aminoacyl-tRNA synthetases"/>
    <property type="match status" value="1"/>
</dbReference>
<comment type="caution">
    <text evidence="14">The sequence shown here is derived from an EMBL/GenBank/DDBJ whole genome shotgun (WGS) entry which is preliminary data.</text>
</comment>
<dbReference type="EC" id="6.1.1.19" evidence="10"/>
<evidence type="ECO:0000259" key="13">
    <source>
        <dbReference type="SMART" id="SM01016"/>
    </source>
</evidence>
<dbReference type="SMART" id="SM00836">
    <property type="entry name" value="DALR_1"/>
    <property type="match status" value="1"/>
</dbReference>
<dbReference type="PROSITE" id="PS00178">
    <property type="entry name" value="AA_TRNA_LIGASE_I"/>
    <property type="match status" value="1"/>
</dbReference>
<feature type="domain" description="DALR anticodon binding" evidence="12">
    <location>
        <begin position="451"/>
        <end position="574"/>
    </location>
</feature>
<dbReference type="InterPro" id="IPR014729">
    <property type="entry name" value="Rossmann-like_a/b/a_fold"/>
</dbReference>
<dbReference type="Gene3D" id="3.30.1360.70">
    <property type="entry name" value="Arginyl tRNA synthetase N-terminal domain"/>
    <property type="match status" value="1"/>
</dbReference>
<evidence type="ECO:0000256" key="7">
    <source>
        <dbReference type="ARBA" id="ARBA00022917"/>
    </source>
</evidence>
<keyword evidence="4 10" id="KW-0436">Ligase</keyword>
<keyword evidence="8 10" id="KW-0030">Aminoacyl-tRNA synthetase</keyword>
<dbReference type="RefSeq" id="WP_058756594.1">
    <property type="nucleotide sequence ID" value="NZ_LDTB01000064.1"/>
</dbReference>
<keyword evidence="6 10" id="KW-0067">ATP-binding</keyword>
<evidence type="ECO:0000256" key="10">
    <source>
        <dbReference type="HAMAP-Rule" id="MF_00123"/>
    </source>
</evidence>
<dbReference type="Gene3D" id="3.40.50.620">
    <property type="entry name" value="HUPs"/>
    <property type="match status" value="1"/>
</dbReference>
<dbReference type="InterPro" id="IPR036695">
    <property type="entry name" value="Arg-tRNA-synth_N_sf"/>
</dbReference>
<keyword evidence="3 10" id="KW-0963">Cytoplasm</keyword>
<comment type="subunit">
    <text evidence="10">Monomer.</text>
</comment>
<comment type="similarity">
    <text evidence="2 10 11">Belongs to the class-I aminoacyl-tRNA synthetase family.</text>
</comment>
<dbReference type="GO" id="GO:0004814">
    <property type="term" value="F:arginine-tRNA ligase activity"/>
    <property type="evidence" value="ECO:0007669"/>
    <property type="project" value="UniProtKB-UniRule"/>
</dbReference>
<sequence length="575" mass="62594">MTLFTRFTAHVDAALDALTAAGTLPADLDRRNVTVEPPRDASHGDLATNAAMVLAKPAGTNPRALAEALAGALRAIPEVAEVSVAGPGFINLRLHDDVWRKEIATIVGEGNDYGRSTRGQGVSVNIEYVSANPTGPMHMGHCRGAVVGDALASLLEFAGHKVIREYYVNDAGGQVDVLARSVHLRYREALGQDVGAVPEGLYPGDYLIPVGQALAQEFGDLYAAAPEAEWLALFRTRAVAAMLVLIKDDLALLGIHHDIFSSEAELQAAKKPEAAEAVLRARDLIYDGVLEAPKGETPEDWEPVELPLFRSTKFGDDQDRPIRKSNGSWTYFGADMAYHYQKAENADQLIDIWGADHAGTVKRIQAAVAALTEGKIRFDVKLVQMVRLLRGGEPVKMSKRAGNFVTLADVVREVGKDVVRFTMLTRRADAQMDFDFAKVVEASKENPVFYVQYAHARVHSLHRRAAEAGIAASAADLSRLDTEELALVRFASQFPRIVETAAAAREPHRIAFYLYDLAAEFHSLWNAGNDRPDRRFLVPDDHAVTAARLSLATAIGQIIRNGLAIMGVEAVTEMH</sequence>
<dbReference type="Gene3D" id="1.10.730.10">
    <property type="entry name" value="Isoleucyl-tRNA Synthetase, Domain 1"/>
    <property type="match status" value="1"/>
</dbReference>
<comment type="subcellular location">
    <subcellularLocation>
        <location evidence="1 10">Cytoplasm</location>
    </subcellularLocation>
</comment>
<dbReference type="GO" id="GO:0005524">
    <property type="term" value="F:ATP binding"/>
    <property type="evidence" value="ECO:0007669"/>
    <property type="project" value="UniProtKB-UniRule"/>
</dbReference>
<keyword evidence="7 10" id="KW-0648">Protein biosynthesis</keyword>
<evidence type="ECO:0000256" key="11">
    <source>
        <dbReference type="RuleBase" id="RU363038"/>
    </source>
</evidence>
<keyword evidence="5 10" id="KW-0547">Nucleotide-binding</keyword>
<dbReference type="InterPro" id="IPR001278">
    <property type="entry name" value="Arg-tRNA-ligase"/>
</dbReference>
<dbReference type="NCBIfam" id="TIGR00456">
    <property type="entry name" value="argS"/>
    <property type="match status" value="1"/>
</dbReference>
<dbReference type="OrthoDB" id="9803211at2"/>
<evidence type="ECO:0000256" key="9">
    <source>
        <dbReference type="ARBA" id="ARBA00049339"/>
    </source>
</evidence>
<evidence type="ECO:0000256" key="5">
    <source>
        <dbReference type="ARBA" id="ARBA00022741"/>
    </source>
</evidence>
<dbReference type="Pfam" id="PF00750">
    <property type="entry name" value="tRNA-synt_1d"/>
    <property type="match status" value="1"/>
</dbReference>
<organism evidence="14 15">
    <name type="scientific">Sphingomonas endophytica</name>
    <dbReference type="NCBI Taxonomy" id="869719"/>
    <lineage>
        <taxon>Bacteria</taxon>
        <taxon>Pseudomonadati</taxon>
        <taxon>Pseudomonadota</taxon>
        <taxon>Alphaproteobacteria</taxon>
        <taxon>Sphingomonadales</taxon>
        <taxon>Sphingomonadaceae</taxon>
        <taxon>Sphingomonas</taxon>
    </lineage>
</organism>
<name>A0A147HXK5_9SPHN</name>
<evidence type="ECO:0000256" key="1">
    <source>
        <dbReference type="ARBA" id="ARBA00004496"/>
    </source>
</evidence>
<dbReference type="Proteomes" id="UP000074310">
    <property type="component" value="Unassembled WGS sequence"/>
</dbReference>
<keyword evidence="15" id="KW-1185">Reference proteome</keyword>
<dbReference type="FunFam" id="3.30.1360.70:FF:000003">
    <property type="entry name" value="Arginine--tRNA ligase"/>
    <property type="match status" value="1"/>
</dbReference>
<evidence type="ECO:0000256" key="2">
    <source>
        <dbReference type="ARBA" id="ARBA00005594"/>
    </source>
</evidence>
<evidence type="ECO:0000256" key="3">
    <source>
        <dbReference type="ARBA" id="ARBA00022490"/>
    </source>
</evidence>
<feature type="domain" description="Arginyl tRNA synthetase N-terminal" evidence="13">
    <location>
        <begin position="5"/>
        <end position="94"/>
    </location>
</feature>
<dbReference type="AlphaFoldDB" id="A0A147HXK5"/>
<accession>A0A147HXK5</accession>
<dbReference type="GO" id="GO:0005737">
    <property type="term" value="C:cytoplasm"/>
    <property type="evidence" value="ECO:0007669"/>
    <property type="project" value="UniProtKB-SubCell"/>
</dbReference>
<evidence type="ECO:0000256" key="6">
    <source>
        <dbReference type="ARBA" id="ARBA00022840"/>
    </source>
</evidence>
<evidence type="ECO:0000256" key="8">
    <source>
        <dbReference type="ARBA" id="ARBA00023146"/>
    </source>
</evidence>
<reference evidence="14 15" key="1">
    <citation type="journal article" date="2016" name="Front. Microbiol.">
        <title>Genomic Resource of Rice Seed Associated Bacteria.</title>
        <authorList>
            <person name="Midha S."/>
            <person name="Bansal K."/>
            <person name="Sharma S."/>
            <person name="Kumar N."/>
            <person name="Patil P.P."/>
            <person name="Chaudhry V."/>
            <person name="Patil P.B."/>
        </authorList>
    </citation>
    <scope>NUCLEOTIDE SEQUENCE [LARGE SCALE GENOMIC DNA]</scope>
    <source>
        <strain evidence="14 15">NS334</strain>
    </source>
</reference>
<dbReference type="GO" id="GO:0006420">
    <property type="term" value="P:arginyl-tRNA aminoacylation"/>
    <property type="evidence" value="ECO:0007669"/>
    <property type="project" value="UniProtKB-UniRule"/>
</dbReference>
<evidence type="ECO:0000259" key="12">
    <source>
        <dbReference type="SMART" id="SM00836"/>
    </source>
</evidence>
<dbReference type="Pfam" id="PF05746">
    <property type="entry name" value="DALR_1"/>
    <property type="match status" value="1"/>
</dbReference>
<dbReference type="SUPFAM" id="SSF52374">
    <property type="entry name" value="Nucleotidylyl transferase"/>
    <property type="match status" value="1"/>
</dbReference>
<dbReference type="SMART" id="SM01016">
    <property type="entry name" value="Arg_tRNA_synt_N"/>
    <property type="match status" value="1"/>
</dbReference>
<gene>
    <name evidence="10" type="primary">argS</name>
    <name evidence="14" type="ORF">NS334_14135</name>
</gene>
<dbReference type="Pfam" id="PF03485">
    <property type="entry name" value="Arg_tRNA_synt_N"/>
    <property type="match status" value="1"/>
</dbReference>
<dbReference type="InterPro" id="IPR008909">
    <property type="entry name" value="DALR_anticod-bd"/>
</dbReference>